<dbReference type="AlphaFoldDB" id="A0A1D1VU67"/>
<organism evidence="1 2">
    <name type="scientific">Ramazzottius varieornatus</name>
    <name type="common">Water bear</name>
    <name type="synonym">Tardigrade</name>
    <dbReference type="NCBI Taxonomy" id="947166"/>
    <lineage>
        <taxon>Eukaryota</taxon>
        <taxon>Metazoa</taxon>
        <taxon>Ecdysozoa</taxon>
        <taxon>Tardigrada</taxon>
        <taxon>Eutardigrada</taxon>
        <taxon>Parachela</taxon>
        <taxon>Hypsibioidea</taxon>
        <taxon>Ramazzottiidae</taxon>
        <taxon>Ramazzottius</taxon>
    </lineage>
</organism>
<dbReference type="EMBL" id="BDGG01000011">
    <property type="protein sequence ID" value="GAV05062.1"/>
    <property type="molecule type" value="Genomic_DNA"/>
</dbReference>
<evidence type="ECO:0000313" key="2">
    <source>
        <dbReference type="Proteomes" id="UP000186922"/>
    </source>
</evidence>
<accession>A0A1D1VU67</accession>
<dbReference type="STRING" id="947166.A0A1D1VU67"/>
<proteinExistence type="predicted"/>
<comment type="caution">
    <text evidence="1">The sequence shown here is derived from an EMBL/GenBank/DDBJ whole genome shotgun (WGS) entry which is preliminary data.</text>
</comment>
<gene>
    <name evidence="1" type="primary">RvY_15248-1</name>
    <name evidence="1" type="synonym">RvY_15248.1</name>
    <name evidence="1" type="ORF">RvY_15248</name>
</gene>
<evidence type="ECO:0000313" key="1">
    <source>
        <dbReference type="EMBL" id="GAV05062.1"/>
    </source>
</evidence>
<protein>
    <recommendedName>
        <fullName evidence="3">Reverse transcriptase domain-containing protein</fullName>
    </recommendedName>
</protein>
<reference evidence="1 2" key="1">
    <citation type="journal article" date="2016" name="Nat. Commun.">
        <title>Extremotolerant tardigrade genome and improved radiotolerance of human cultured cells by tardigrade-unique protein.</title>
        <authorList>
            <person name="Hashimoto T."/>
            <person name="Horikawa D.D."/>
            <person name="Saito Y."/>
            <person name="Kuwahara H."/>
            <person name="Kozuka-Hata H."/>
            <person name="Shin-I T."/>
            <person name="Minakuchi Y."/>
            <person name="Ohishi K."/>
            <person name="Motoyama A."/>
            <person name="Aizu T."/>
            <person name="Enomoto A."/>
            <person name="Kondo K."/>
            <person name="Tanaka S."/>
            <person name="Hara Y."/>
            <person name="Koshikawa S."/>
            <person name="Sagara H."/>
            <person name="Miura T."/>
            <person name="Yokobori S."/>
            <person name="Miyagawa K."/>
            <person name="Suzuki Y."/>
            <person name="Kubo T."/>
            <person name="Oyama M."/>
            <person name="Kohara Y."/>
            <person name="Fujiyama A."/>
            <person name="Arakawa K."/>
            <person name="Katayama T."/>
            <person name="Toyoda A."/>
            <person name="Kunieda T."/>
        </authorList>
    </citation>
    <scope>NUCLEOTIDE SEQUENCE [LARGE SCALE GENOMIC DNA]</scope>
    <source>
        <strain evidence="1 2">YOKOZUNA-1</strain>
    </source>
</reference>
<name>A0A1D1VU67_RAMVA</name>
<sequence>MAIGLLGEIGLDVSPTKSKAIILEKGVLSEVSLCLLSGSVIEATKKREKVRYLGATMTDQLDFDQEKVIRQLTDQGDRLVHFAHLHADQKLNLPNQWLWPSIIYPLQTAPINTIPKTFLNTVDKIVKSAVREILQLPTDTPEAFMYAPRKYRGLGLMRAVWEAQLQHISICHALLRDGNPYVVNVRDLADEIKSSIAALNVPADRHPPRFNEYGVPVNPTRKIREELRVREFERWSQMPRASGVGHFRVNNQSNKWVYNRSGLTNSEWISSLKVTVNGAPVSSFHGRSKDGPACRAPGREAEKETLSHVLGSCRKGSLLRNARHNRVRTMVADAFREKNGLEVYEEVPCTATDDSLRRIDIIVIDRGKKQAWVVDPTVRY</sequence>
<keyword evidence="2" id="KW-1185">Reference proteome</keyword>
<evidence type="ECO:0008006" key="3">
    <source>
        <dbReference type="Google" id="ProtNLM"/>
    </source>
</evidence>
<dbReference type="OrthoDB" id="7687051at2759"/>
<dbReference type="Proteomes" id="UP000186922">
    <property type="component" value="Unassembled WGS sequence"/>
</dbReference>